<comment type="similarity">
    <text evidence="5 18">Belongs to the CDS family.</text>
</comment>
<evidence type="ECO:0000256" key="17">
    <source>
        <dbReference type="ARBA" id="ARBA00023264"/>
    </source>
</evidence>
<keyword evidence="14" id="KW-0443">Lipid metabolism</keyword>
<name>A0A450TPX9_9GAMM</name>
<comment type="pathway">
    <text evidence="3 18">Phospholipid metabolism; CDP-diacylglycerol biosynthesis; CDP-diacylglycerol from sn-glycerol 3-phosphate: step 3/3.</text>
</comment>
<feature type="transmembrane region" description="Helical" evidence="19">
    <location>
        <begin position="87"/>
        <end position="105"/>
    </location>
</feature>
<feature type="transmembrane region" description="Helical" evidence="19">
    <location>
        <begin position="117"/>
        <end position="133"/>
    </location>
</feature>
<evidence type="ECO:0000256" key="8">
    <source>
        <dbReference type="ARBA" id="ARBA00022475"/>
    </source>
</evidence>
<dbReference type="PROSITE" id="PS01315">
    <property type="entry name" value="CDS"/>
    <property type="match status" value="1"/>
</dbReference>
<evidence type="ECO:0000256" key="2">
    <source>
        <dbReference type="ARBA" id="ARBA00004651"/>
    </source>
</evidence>
<evidence type="ECO:0000313" key="20">
    <source>
        <dbReference type="EMBL" id="VFJ70039.1"/>
    </source>
</evidence>
<dbReference type="GO" id="GO:0016024">
    <property type="term" value="P:CDP-diacylglycerol biosynthetic process"/>
    <property type="evidence" value="ECO:0007669"/>
    <property type="project" value="UniProtKB-UniPathway"/>
</dbReference>
<comment type="subcellular location">
    <subcellularLocation>
        <location evidence="2">Cell membrane</location>
        <topology evidence="2">Multi-pass membrane protein</topology>
    </subcellularLocation>
</comment>
<evidence type="ECO:0000256" key="10">
    <source>
        <dbReference type="ARBA" id="ARBA00022679"/>
    </source>
</evidence>
<gene>
    <name evidence="20" type="ORF">BECKFW1821C_GA0114237_10214</name>
</gene>
<evidence type="ECO:0000256" key="19">
    <source>
        <dbReference type="SAM" id="Phobius"/>
    </source>
</evidence>
<keyword evidence="11 18" id="KW-0812">Transmembrane</keyword>
<protein>
    <recommendedName>
        <fullName evidence="7 18">Phosphatidate cytidylyltransferase</fullName>
        <ecNumber evidence="6 18">2.7.7.41</ecNumber>
    </recommendedName>
</protein>
<evidence type="ECO:0000256" key="18">
    <source>
        <dbReference type="RuleBase" id="RU003938"/>
    </source>
</evidence>
<dbReference type="UniPathway" id="UPA00557">
    <property type="reaction ID" value="UER00614"/>
</dbReference>
<evidence type="ECO:0000256" key="12">
    <source>
        <dbReference type="ARBA" id="ARBA00022695"/>
    </source>
</evidence>
<evidence type="ECO:0000256" key="1">
    <source>
        <dbReference type="ARBA" id="ARBA00001698"/>
    </source>
</evidence>
<evidence type="ECO:0000256" key="6">
    <source>
        <dbReference type="ARBA" id="ARBA00012487"/>
    </source>
</evidence>
<evidence type="ECO:0000256" key="5">
    <source>
        <dbReference type="ARBA" id="ARBA00010185"/>
    </source>
</evidence>
<dbReference type="GO" id="GO:0005886">
    <property type="term" value="C:plasma membrane"/>
    <property type="evidence" value="ECO:0007669"/>
    <property type="project" value="UniProtKB-SubCell"/>
</dbReference>
<keyword evidence="17" id="KW-1208">Phospholipid metabolism</keyword>
<evidence type="ECO:0000256" key="4">
    <source>
        <dbReference type="ARBA" id="ARBA00005189"/>
    </source>
</evidence>
<keyword evidence="10 18" id="KW-0808">Transferase</keyword>
<keyword evidence="9" id="KW-0444">Lipid biosynthesis</keyword>
<dbReference type="EMBL" id="CAADFE010000021">
    <property type="protein sequence ID" value="VFJ70039.1"/>
    <property type="molecule type" value="Genomic_DNA"/>
</dbReference>
<reference evidence="20" key="1">
    <citation type="submission" date="2019-02" db="EMBL/GenBank/DDBJ databases">
        <authorList>
            <person name="Gruber-Vodicka R. H."/>
            <person name="Seah K. B. B."/>
        </authorList>
    </citation>
    <scope>NUCLEOTIDE SEQUENCE</scope>
    <source>
        <strain evidence="20">BECK_BZ131</strain>
    </source>
</reference>
<keyword evidence="16" id="KW-0594">Phospholipid biosynthesis</keyword>
<evidence type="ECO:0000256" key="16">
    <source>
        <dbReference type="ARBA" id="ARBA00023209"/>
    </source>
</evidence>
<feature type="transmembrane region" description="Helical" evidence="19">
    <location>
        <begin position="20"/>
        <end position="44"/>
    </location>
</feature>
<feature type="transmembrane region" description="Helical" evidence="19">
    <location>
        <begin position="65"/>
        <end position="81"/>
    </location>
</feature>
<organism evidence="20">
    <name type="scientific">Candidatus Kentrum sp. FW</name>
    <dbReference type="NCBI Taxonomy" id="2126338"/>
    <lineage>
        <taxon>Bacteria</taxon>
        <taxon>Pseudomonadati</taxon>
        <taxon>Pseudomonadota</taxon>
        <taxon>Gammaproteobacteria</taxon>
        <taxon>Candidatus Kentrum</taxon>
    </lineage>
</organism>
<evidence type="ECO:0000256" key="3">
    <source>
        <dbReference type="ARBA" id="ARBA00005119"/>
    </source>
</evidence>
<dbReference type="EC" id="2.7.7.41" evidence="6 18"/>
<dbReference type="InterPro" id="IPR000374">
    <property type="entry name" value="PC_trans"/>
</dbReference>
<keyword evidence="13 19" id="KW-1133">Transmembrane helix</keyword>
<keyword evidence="15 19" id="KW-0472">Membrane</keyword>
<comment type="pathway">
    <text evidence="4">Lipid metabolism.</text>
</comment>
<proteinExistence type="inferred from homology"/>
<accession>A0A450TPX9</accession>
<feature type="transmembrane region" description="Helical" evidence="19">
    <location>
        <begin position="168"/>
        <end position="188"/>
    </location>
</feature>
<keyword evidence="8" id="KW-1003">Cell membrane</keyword>
<evidence type="ECO:0000256" key="15">
    <source>
        <dbReference type="ARBA" id="ARBA00023136"/>
    </source>
</evidence>
<comment type="catalytic activity">
    <reaction evidence="1 18">
        <text>a 1,2-diacyl-sn-glycero-3-phosphate + CTP + H(+) = a CDP-1,2-diacyl-sn-glycerol + diphosphate</text>
        <dbReference type="Rhea" id="RHEA:16229"/>
        <dbReference type="ChEBI" id="CHEBI:15378"/>
        <dbReference type="ChEBI" id="CHEBI:33019"/>
        <dbReference type="ChEBI" id="CHEBI:37563"/>
        <dbReference type="ChEBI" id="CHEBI:58332"/>
        <dbReference type="ChEBI" id="CHEBI:58608"/>
        <dbReference type="EC" id="2.7.7.41"/>
    </reaction>
</comment>
<feature type="transmembrane region" description="Helical" evidence="19">
    <location>
        <begin position="261"/>
        <end position="281"/>
    </location>
</feature>
<dbReference type="PANTHER" id="PTHR46382:SF1">
    <property type="entry name" value="PHOSPHATIDATE CYTIDYLYLTRANSFERASE"/>
    <property type="match status" value="1"/>
</dbReference>
<evidence type="ECO:0000256" key="9">
    <source>
        <dbReference type="ARBA" id="ARBA00022516"/>
    </source>
</evidence>
<dbReference type="AlphaFoldDB" id="A0A450TPX9"/>
<evidence type="ECO:0000256" key="11">
    <source>
        <dbReference type="ARBA" id="ARBA00022692"/>
    </source>
</evidence>
<evidence type="ECO:0000256" key="7">
    <source>
        <dbReference type="ARBA" id="ARBA00019373"/>
    </source>
</evidence>
<feature type="transmembrane region" description="Helical" evidence="19">
    <location>
        <begin position="194"/>
        <end position="217"/>
    </location>
</feature>
<keyword evidence="12 18" id="KW-0548">Nucleotidyltransferase</keyword>
<evidence type="ECO:0000256" key="13">
    <source>
        <dbReference type="ARBA" id="ARBA00022989"/>
    </source>
</evidence>
<dbReference type="Pfam" id="PF01148">
    <property type="entry name" value="CTP_transf_1"/>
    <property type="match status" value="1"/>
</dbReference>
<dbReference type="GO" id="GO:0004605">
    <property type="term" value="F:phosphatidate cytidylyltransferase activity"/>
    <property type="evidence" value="ECO:0007669"/>
    <property type="project" value="UniProtKB-EC"/>
</dbReference>
<feature type="transmembrane region" description="Helical" evidence="19">
    <location>
        <begin position="238"/>
        <end position="255"/>
    </location>
</feature>
<feature type="transmembrane region" description="Helical" evidence="19">
    <location>
        <begin position="139"/>
        <end position="156"/>
    </location>
</feature>
<sequence>MTGLDEFVMDTVFLSESEIAIRVAQIILGTFVVLAVTISLIHRFRDVEHTYPKKDEGNKTTWKPLWVRLATLMVLTLLVFVSAWWSAISFSIVISIILILCLAEYHRFTERSGTSPLRFYSYPGILFLIAGTISMGSQGMLIGLTAAILIFLLSLLTGYRNPDRIHQVGIGLFGVLYIGMLGAYMILIRHLPQGFGWVAFLLFVVQMADGLALLGGLAFGRHKLAPLLSPGKTWEGTVVGMLGAVLGGWLLSFAVPGVHTGLLLLMAALLGIAAFIGDLVASAMKRIAGIKDFGTLLPGHGGILDRLDSYLVAAPTAWLLIRFWSP</sequence>
<evidence type="ECO:0000256" key="14">
    <source>
        <dbReference type="ARBA" id="ARBA00023098"/>
    </source>
</evidence>
<dbReference type="PANTHER" id="PTHR46382">
    <property type="entry name" value="PHOSPHATIDATE CYTIDYLYLTRANSFERASE"/>
    <property type="match status" value="1"/>
</dbReference>